<evidence type="ECO:0000313" key="1">
    <source>
        <dbReference type="EMBL" id="VIP01990.1"/>
    </source>
</evidence>
<reference evidence="1" key="1">
    <citation type="submission" date="2019-04" db="EMBL/GenBank/DDBJ databases">
        <authorList>
            <consortium name="Science for Life Laboratories"/>
        </authorList>
    </citation>
    <scope>NUCLEOTIDE SEQUENCE</scope>
    <source>
        <strain evidence="1">MBLW1</strain>
    </source>
</reference>
<dbReference type="InParanoid" id="A0A6C2YK82"/>
<dbReference type="EMBL" id="LR593887">
    <property type="protein sequence ID" value="VTS00057.1"/>
    <property type="molecule type" value="Genomic_DNA"/>
</dbReference>
<accession>A0A6C2YK82</accession>
<dbReference type="KEGG" id="tim:GMBLW1_19700"/>
<dbReference type="AlphaFoldDB" id="A0A6C2YK82"/>
<dbReference type="Proteomes" id="UP000464378">
    <property type="component" value="Chromosome"/>
</dbReference>
<proteinExistence type="predicted"/>
<dbReference type="EMBL" id="LR586016">
    <property type="protein sequence ID" value="VIP01990.1"/>
    <property type="molecule type" value="Genomic_DNA"/>
</dbReference>
<organism evidence="1">
    <name type="scientific">Tuwongella immobilis</name>
    <dbReference type="NCBI Taxonomy" id="692036"/>
    <lineage>
        <taxon>Bacteria</taxon>
        <taxon>Pseudomonadati</taxon>
        <taxon>Planctomycetota</taxon>
        <taxon>Planctomycetia</taxon>
        <taxon>Gemmatales</taxon>
        <taxon>Gemmataceae</taxon>
        <taxon>Tuwongella</taxon>
    </lineage>
</organism>
<gene>
    <name evidence="1" type="ORF">GMBLW1_19700</name>
</gene>
<evidence type="ECO:0000313" key="2">
    <source>
        <dbReference type="Proteomes" id="UP000464378"/>
    </source>
</evidence>
<name>A0A6C2YK82_9BACT</name>
<sequence length="70" mass="8029">MRSEFWRGRIRSRMSSLLAVTGKLACRAFPTPNIVPIGRMHGCNFTPLRPNGCWDRISDRETITVERNVP</sequence>
<protein>
    <submittedName>
        <fullName evidence="1">Uncharacterized protein</fullName>
    </submittedName>
</protein>
<keyword evidence="2" id="KW-1185">Reference proteome</keyword>